<dbReference type="Proteomes" id="UP001457282">
    <property type="component" value="Unassembled WGS sequence"/>
</dbReference>
<evidence type="ECO:0000313" key="3">
    <source>
        <dbReference type="Proteomes" id="UP001457282"/>
    </source>
</evidence>
<proteinExistence type="predicted"/>
<feature type="compositionally biased region" description="Polar residues" evidence="1">
    <location>
        <begin position="1"/>
        <end position="12"/>
    </location>
</feature>
<feature type="compositionally biased region" description="Polar residues" evidence="1">
    <location>
        <begin position="326"/>
        <end position="338"/>
    </location>
</feature>
<sequence length="358" mass="38470">MEEPQSAQSGQSGKLLRYALRSGTKPREEKPPVAAAAELSNHSASKRGRPASSVSKSVGVLDLSGKDKPAKPPRRLSIPNKSAATPAPKLGGNITPISEARSRRSVKSETPASSDTSRLTSRKKFSILSSESYWLSQIKLSEAAGKHSVSLGFFKLALDAGCEPPLQRMRDELKTYALRHNLGDLADLAVPLKELYERYGVVENEQLQVSETCSHVPEEGTRSSDEDAKSSSSTMGTRKLKPKSLNTDAAQVSPVRNKAKKEIPQKGIPATRTRASVAKNSSASGPVSDSGVRRSTANKSQKAIKQEAKNEKDRKKQGNKPAVEQGSVSPTSAEQALNENKENEDVASMEEISLTEVA</sequence>
<keyword evidence="3" id="KW-1185">Reference proteome</keyword>
<evidence type="ECO:0000256" key="1">
    <source>
        <dbReference type="SAM" id="MobiDB-lite"/>
    </source>
</evidence>
<evidence type="ECO:0000313" key="2">
    <source>
        <dbReference type="EMBL" id="KAK9925972.1"/>
    </source>
</evidence>
<feature type="compositionally biased region" description="Polar residues" evidence="1">
    <location>
        <begin position="108"/>
        <end position="119"/>
    </location>
</feature>
<dbReference type="PANTHER" id="PTHR34468:SF2">
    <property type="entry name" value="MICROTUBULE-ASSOCIATED FUTSCH-LIKE PROTEIN"/>
    <property type="match status" value="1"/>
</dbReference>
<feature type="region of interest" description="Disordered" evidence="1">
    <location>
        <begin position="1"/>
        <end position="120"/>
    </location>
</feature>
<feature type="compositionally biased region" description="Basic and acidic residues" evidence="1">
    <location>
        <begin position="304"/>
        <end position="316"/>
    </location>
</feature>
<dbReference type="AlphaFoldDB" id="A0AAW1WMV4"/>
<organism evidence="2 3">
    <name type="scientific">Rubus argutus</name>
    <name type="common">Southern blackberry</name>
    <dbReference type="NCBI Taxonomy" id="59490"/>
    <lineage>
        <taxon>Eukaryota</taxon>
        <taxon>Viridiplantae</taxon>
        <taxon>Streptophyta</taxon>
        <taxon>Embryophyta</taxon>
        <taxon>Tracheophyta</taxon>
        <taxon>Spermatophyta</taxon>
        <taxon>Magnoliopsida</taxon>
        <taxon>eudicotyledons</taxon>
        <taxon>Gunneridae</taxon>
        <taxon>Pentapetalae</taxon>
        <taxon>rosids</taxon>
        <taxon>fabids</taxon>
        <taxon>Rosales</taxon>
        <taxon>Rosaceae</taxon>
        <taxon>Rosoideae</taxon>
        <taxon>Rosoideae incertae sedis</taxon>
        <taxon>Rubus</taxon>
    </lineage>
</organism>
<name>A0AAW1WMV4_RUBAR</name>
<reference evidence="2 3" key="1">
    <citation type="journal article" date="2023" name="G3 (Bethesda)">
        <title>A chromosome-length genome assembly and annotation of blackberry (Rubus argutus, cv. 'Hillquist').</title>
        <authorList>
            <person name="Bruna T."/>
            <person name="Aryal R."/>
            <person name="Dudchenko O."/>
            <person name="Sargent D.J."/>
            <person name="Mead D."/>
            <person name="Buti M."/>
            <person name="Cavallini A."/>
            <person name="Hytonen T."/>
            <person name="Andres J."/>
            <person name="Pham M."/>
            <person name="Weisz D."/>
            <person name="Mascagni F."/>
            <person name="Usai G."/>
            <person name="Natali L."/>
            <person name="Bassil N."/>
            <person name="Fernandez G.E."/>
            <person name="Lomsadze A."/>
            <person name="Armour M."/>
            <person name="Olukolu B."/>
            <person name="Poorten T."/>
            <person name="Britton C."/>
            <person name="Davik J."/>
            <person name="Ashrafi H."/>
            <person name="Aiden E.L."/>
            <person name="Borodovsky M."/>
            <person name="Worthington M."/>
        </authorList>
    </citation>
    <scope>NUCLEOTIDE SEQUENCE [LARGE SCALE GENOMIC DNA]</scope>
    <source>
        <strain evidence="2">PI 553951</strain>
    </source>
</reference>
<feature type="compositionally biased region" description="Polar residues" evidence="1">
    <location>
        <begin position="278"/>
        <end position="303"/>
    </location>
</feature>
<comment type="caution">
    <text evidence="2">The sequence shown here is derived from an EMBL/GenBank/DDBJ whole genome shotgun (WGS) entry which is preliminary data.</text>
</comment>
<dbReference type="PANTHER" id="PTHR34468">
    <property type="entry name" value="MICROTUBULE-ASSOCIATED FUTSCH-LIKE PROTEIN"/>
    <property type="match status" value="1"/>
</dbReference>
<dbReference type="EMBL" id="JBEDUW010000005">
    <property type="protein sequence ID" value="KAK9925972.1"/>
    <property type="molecule type" value="Genomic_DNA"/>
</dbReference>
<feature type="region of interest" description="Disordered" evidence="1">
    <location>
        <begin position="211"/>
        <end position="358"/>
    </location>
</feature>
<protein>
    <submittedName>
        <fullName evidence="2">Uncharacterized protein</fullName>
    </submittedName>
</protein>
<feature type="compositionally biased region" description="Basic and acidic residues" evidence="1">
    <location>
        <begin position="216"/>
        <end position="229"/>
    </location>
</feature>
<gene>
    <name evidence="2" type="ORF">M0R45_023228</name>
</gene>
<accession>A0AAW1WMV4</accession>